<protein>
    <submittedName>
        <fullName evidence="1">Uncharacterized protein DUF3515</fullName>
    </submittedName>
</protein>
<comment type="caution">
    <text evidence="1">The sequence shown here is derived from an EMBL/GenBank/DDBJ whole genome shotgun (WGS) entry which is preliminary data.</text>
</comment>
<dbReference type="Pfam" id="PF12028">
    <property type="entry name" value="DUF3515"/>
    <property type="match status" value="1"/>
</dbReference>
<proteinExistence type="predicted"/>
<dbReference type="EMBL" id="SLWS01000006">
    <property type="protein sequence ID" value="TCO57032.1"/>
    <property type="molecule type" value="Genomic_DNA"/>
</dbReference>
<accession>A0A4R2JFM5</accession>
<sequence>MLVAAVAAVLLIVGVIIVSLVFGSRGRDRASPTPPDPTRTGPVALGPVIAPAAGSPECGTLLTKLPATLQSGSTVLAKVPLREPAPPATAAWADQRADPVVLRCGLDRPAELTPTTTLRAVSGVSWLPVDGTDSTTWYLADRTVYVAVTIPATAGTGPLQDLSDLIGKTLPKK</sequence>
<dbReference type="AlphaFoldDB" id="A0A4R2JFM5"/>
<keyword evidence="2" id="KW-1185">Reference proteome</keyword>
<dbReference type="Proteomes" id="UP000295680">
    <property type="component" value="Unassembled WGS sequence"/>
</dbReference>
<gene>
    <name evidence="1" type="ORF">EV192_106507</name>
</gene>
<reference evidence="1 2" key="1">
    <citation type="submission" date="2019-03" db="EMBL/GenBank/DDBJ databases">
        <title>Genomic Encyclopedia of Type Strains, Phase IV (KMG-IV): sequencing the most valuable type-strain genomes for metagenomic binning, comparative biology and taxonomic classification.</title>
        <authorList>
            <person name="Goeker M."/>
        </authorList>
    </citation>
    <scope>NUCLEOTIDE SEQUENCE [LARGE SCALE GENOMIC DNA]</scope>
    <source>
        <strain evidence="1 2">DSM 45934</strain>
    </source>
</reference>
<evidence type="ECO:0000313" key="2">
    <source>
        <dbReference type="Proteomes" id="UP000295680"/>
    </source>
</evidence>
<dbReference type="InterPro" id="IPR021903">
    <property type="entry name" value="DUF3515"/>
</dbReference>
<organism evidence="1 2">
    <name type="scientific">Actinocrispum wychmicini</name>
    <dbReference type="NCBI Taxonomy" id="1213861"/>
    <lineage>
        <taxon>Bacteria</taxon>
        <taxon>Bacillati</taxon>
        <taxon>Actinomycetota</taxon>
        <taxon>Actinomycetes</taxon>
        <taxon>Pseudonocardiales</taxon>
        <taxon>Pseudonocardiaceae</taxon>
        <taxon>Actinocrispum</taxon>
    </lineage>
</organism>
<name>A0A4R2JFM5_9PSEU</name>
<evidence type="ECO:0000313" key="1">
    <source>
        <dbReference type="EMBL" id="TCO57032.1"/>
    </source>
</evidence>